<dbReference type="SUPFAM" id="SSF56349">
    <property type="entry name" value="DNA breaking-rejoining enzymes"/>
    <property type="match status" value="1"/>
</dbReference>
<dbReference type="InterPro" id="IPR010998">
    <property type="entry name" value="Integrase_recombinase_N"/>
</dbReference>
<accession>A0A1H8PWI5</accession>
<dbReference type="Gene3D" id="1.10.443.10">
    <property type="entry name" value="Intergrase catalytic core"/>
    <property type="match status" value="1"/>
</dbReference>
<dbReference type="GO" id="GO:0006310">
    <property type="term" value="P:DNA recombination"/>
    <property type="evidence" value="ECO:0007669"/>
    <property type="project" value="UniProtKB-KW"/>
</dbReference>
<dbReference type="AlphaFoldDB" id="A0A1H8PWI5"/>
<feature type="domain" description="Tyr recombinase" evidence="5">
    <location>
        <begin position="224"/>
        <end position="417"/>
    </location>
</feature>
<dbReference type="Pfam" id="PF13356">
    <property type="entry name" value="Arm-DNA-bind_3"/>
    <property type="match status" value="1"/>
</dbReference>
<dbReference type="GO" id="GO:0015074">
    <property type="term" value="P:DNA integration"/>
    <property type="evidence" value="ECO:0007669"/>
    <property type="project" value="UniProtKB-KW"/>
</dbReference>
<evidence type="ECO:0000256" key="1">
    <source>
        <dbReference type="ARBA" id="ARBA00008857"/>
    </source>
</evidence>
<reference evidence="6 7" key="1">
    <citation type="submission" date="2019-12" db="EMBL/GenBank/DDBJ databases">
        <title>complete genome sequences of Acinetobacter pittii str. WP2-W18-ESBL-11 isolated from wastewater treatment plant effluent.</title>
        <authorList>
            <person name="Sekizuka T."/>
            <person name="Itokawa K."/>
            <person name="Yatsu K."/>
            <person name="Inamine Y."/>
            <person name="Kuroda M."/>
        </authorList>
    </citation>
    <scope>NUCLEOTIDE SEQUENCE [LARGE SCALE GENOMIC DNA]</scope>
    <source>
        <strain evidence="6 7">WP2-W18-ESBL-11</strain>
    </source>
</reference>
<sequence>MRIYKVLLNTYPYSAMAKKTIPLSDSKCTGAKPQEKDYSLYDGHGLILFIRKSGSKVWRFKYKRANGKDGLMTLGNFPALSLKAARDKRRELETLLANGIDPIEYSEIQKAKLDNKYNFESIAREWHTAYKNTGRWGTETAERALKNMEEYVFPKLGKKPIDAIKPKELIQVIKSIEDLGYTEVVKKTRQRLTSIFAFAMSKGFIESNPAYGLQDIFILSKKTKHHPQLPLERLPELQAKLASDTGHPLTRLCVEFALHTFARSSEIRFARWKEFDFENAIWTIPPTRDFVEGYKYSHRGAKMKTPHLIPLSNQALNIIKEIYKYSGHTQNVFPKNGDPHGFMSESTINKTLRRLGYDTNTEVCGHGFRGMACAALIQSKLFQKDAVEKQMSHQERNNVRLAYTHKAEFLEERKTMLNWWSSYLDATKETSISPYDYTAQILGDEIIQFKYAKLMK</sequence>
<dbReference type="InterPro" id="IPR038488">
    <property type="entry name" value="Integrase_DNA-bd_sf"/>
</dbReference>
<dbReference type="InterPro" id="IPR002104">
    <property type="entry name" value="Integrase_catalytic"/>
</dbReference>
<evidence type="ECO:0000256" key="4">
    <source>
        <dbReference type="ARBA" id="ARBA00023172"/>
    </source>
</evidence>
<evidence type="ECO:0000313" key="7">
    <source>
        <dbReference type="Proteomes" id="UP000515758"/>
    </source>
</evidence>
<evidence type="ECO:0000313" key="6">
    <source>
        <dbReference type="EMBL" id="BBQ47715.1"/>
    </source>
</evidence>
<dbReference type="PANTHER" id="PTHR30629:SF9">
    <property type="entry name" value="PROTEIN INTB-RELATED"/>
    <property type="match status" value="1"/>
</dbReference>
<dbReference type="CDD" id="cd00801">
    <property type="entry name" value="INT_P4_C"/>
    <property type="match status" value="1"/>
</dbReference>
<dbReference type="InterPro" id="IPR053876">
    <property type="entry name" value="Phage_int_M"/>
</dbReference>
<dbReference type="Pfam" id="PF22022">
    <property type="entry name" value="Phage_int_M"/>
    <property type="match status" value="1"/>
</dbReference>
<protein>
    <submittedName>
        <fullName evidence="6">Integrase</fullName>
    </submittedName>
</protein>
<dbReference type="Gene3D" id="3.30.160.390">
    <property type="entry name" value="Integrase, DNA-binding domain"/>
    <property type="match status" value="1"/>
</dbReference>
<evidence type="ECO:0000256" key="3">
    <source>
        <dbReference type="ARBA" id="ARBA00023125"/>
    </source>
</evidence>
<dbReference type="PROSITE" id="PS51898">
    <property type="entry name" value="TYR_RECOMBINASE"/>
    <property type="match status" value="1"/>
</dbReference>
<comment type="similarity">
    <text evidence="1">Belongs to the 'phage' integrase family.</text>
</comment>
<proteinExistence type="inferred from homology"/>
<dbReference type="Pfam" id="PF00589">
    <property type="entry name" value="Phage_integrase"/>
    <property type="match status" value="1"/>
</dbReference>
<dbReference type="InterPro" id="IPR011010">
    <property type="entry name" value="DNA_brk_join_enz"/>
</dbReference>
<organism evidence="6 7">
    <name type="scientific">Acinetobacter pittii</name>
    <name type="common">Acinetobacter genomosp. 3</name>
    <dbReference type="NCBI Taxonomy" id="48296"/>
    <lineage>
        <taxon>Bacteria</taxon>
        <taxon>Pseudomonadati</taxon>
        <taxon>Pseudomonadota</taxon>
        <taxon>Gammaproteobacteria</taxon>
        <taxon>Moraxellales</taxon>
        <taxon>Moraxellaceae</taxon>
        <taxon>Acinetobacter</taxon>
        <taxon>Acinetobacter calcoaceticus/baumannii complex</taxon>
    </lineage>
</organism>
<evidence type="ECO:0000256" key="2">
    <source>
        <dbReference type="ARBA" id="ARBA00022908"/>
    </source>
</evidence>
<dbReference type="GO" id="GO:0003677">
    <property type="term" value="F:DNA binding"/>
    <property type="evidence" value="ECO:0007669"/>
    <property type="project" value="UniProtKB-KW"/>
</dbReference>
<keyword evidence="3" id="KW-0238">DNA-binding</keyword>
<gene>
    <name evidence="6" type="primary">intB</name>
    <name evidence="6" type="ORF">WP2W18E11_07130</name>
</gene>
<dbReference type="PANTHER" id="PTHR30629">
    <property type="entry name" value="PROPHAGE INTEGRASE"/>
    <property type="match status" value="1"/>
</dbReference>
<keyword evidence="4" id="KW-0233">DNA recombination</keyword>
<evidence type="ECO:0000259" key="5">
    <source>
        <dbReference type="PROSITE" id="PS51898"/>
    </source>
</evidence>
<dbReference type="InterPro" id="IPR025166">
    <property type="entry name" value="Integrase_DNA_bind_dom"/>
</dbReference>
<keyword evidence="2" id="KW-0229">DNA integration</keyword>
<dbReference type="Proteomes" id="UP000515758">
    <property type="component" value="Chromosome"/>
</dbReference>
<dbReference type="EMBL" id="AP021936">
    <property type="protein sequence ID" value="BBQ47715.1"/>
    <property type="molecule type" value="Genomic_DNA"/>
</dbReference>
<dbReference type="InterPro" id="IPR050808">
    <property type="entry name" value="Phage_Integrase"/>
</dbReference>
<dbReference type="InterPro" id="IPR013762">
    <property type="entry name" value="Integrase-like_cat_sf"/>
</dbReference>
<dbReference type="Gene3D" id="1.10.150.130">
    <property type="match status" value="1"/>
</dbReference>
<name>A0A1H8PWI5_ACIPI</name>